<dbReference type="SUPFAM" id="SSF56784">
    <property type="entry name" value="HAD-like"/>
    <property type="match status" value="1"/>
</dbReference>
<dbReference type="InterPro" id="IPR044924">
    <property type="entry name" value="HAD-SF_hydro_IA_REG-2-like_cap"/>
</dbReference>
<proteinExistence type="predicted"/>
<sequence length="231" mass="26325">MTQPKVIFFDAVGTLFGVKGSVGEVYHQIALNFGVKTNPTDLNIAFLNSFKTAPPPIFTNASLPELSQQEYNWWYAIAKSTFTQVGVLEQFNNFDAFFAELYHYFATEQPWYIYPDVLPTLQKWQKRGVELGIISNFDTRIEQVIELLNLKTFFKTTTISSLVGAAKPDPKIFLTALSKHNCLPQQAWHIGDSFTEDYQGANQIGMKAFWLNRSEELSVRKNQLPNLNRLG</sequence>
<accession>K9XQG5</accession>
<dbReference type="EMBL" id="CP003653">
    <property type="protein sequence ID" value="AFZ34296.1"/>
    <property type="molecule type" value="Genomic_DNA"/>
</dbReference>
<gene>
    <name evidence="1" type="ordered locus">Sta7437_0701</name>
</gene>
<dbReference type="NCBIfam" id="TIGR01549">
    <property type="entry name" value="HAD-SF-IA-v1"/>
    <property type="match status" value="1"/>
</dbReference>
<dbReference type="KEGG" id="scs:Sta7437_0701"/>
<dbReference type="Proteomes" id="UP000010473">
    <property type="component" value="Chromosome"/>
</dbReference>
<dbReference type="RefSeq" id="WP_015191969.1">
    <property type="nucleotide sequence ID" value="NC_019748.1"/>
</dbReference>
<keyword evidence="1" id="KW-0378">Hydrolase</keyword>
<dbReference type="InterPro" id="IPR006549">
    <property type="entry name" value="HAD-SF_hydro_IIIA"/>
</dbReference>
<dbReference type="OrthoDB" id="9809962at2"/>
<dbReference type="CDD" id="cd16415">
    <property type="entry name" value="HAD_dREG-2_like"/>
    <property type="match status" value="1"/>
</dbReference>
<dbReference type="SFLD" id="SFLDG01129">
    <property type="entry name" value="C1.5:_HAD__Beta-PGM__Phosphata"/>
    <property type="match status" value="1"/>
</dbReference>
<name>K9XQG5_STAC7</name>
<evidence type="ECO:0000313" key="1">
    <source>
        <dbReference type="EMBL" id="AFZ34296.1"/>
    </source>
</evidence>
<evidence type="ECO:0000313" key="2">
    <source>
        <dbReference type="Proteomes" id="UP000010473"/>
    </source>
</evidence>
<reference evidence="2" key="1">
    <citation type="journal article" date="2013" name="Proc. Natl. Acad. Sci. U.S.A.">
        <title>Improving the coverage of the cyanobacterial phylum using diversity-driven genome sequencing.</title>
        <authorList>
            <person name="Shih P.M."/>
            <person name="Wu D."/>
            <person name="Latifi A."/>
            <person name="Axen S.D."/>
            <person name="Fewer D.P."/>
            <person name="Talla E."/>
            <person name="Calteau A."/>
            <person name="Cai F."/>
            <person name="Tandeau de Marsac N."/>
            <person name="Rippka R."/>
            <person name="Herdman M."/>
            <person name="Sivonen K."/>
            <person name="Coursin T."/>
            <person name="Laurent T."/>
            <person name="Goodwin L."/>
            <person name="Nolan M."/>
            <person name="Davenport K.W."/>
            <person name="Han C.S."/>
            <person name="Rubin E.M."/>
            <person name="Eisen J.A."/>
            <person name="Woyke T."/>
            <person name="Gugger M."/>
            <person name="Kerfeld C.A."/>
        </authorList>
    </citation>
    <scope>NUCLEOTIDE SEQUENCE [LARGE SCALE GENOMIC DNA]</scope>
    <source>
        <strain evidence="2">ATCC 29371 / PCC 7437</strain>
    </source>
</reference>
<dbReference type="Pfam" id="PF00702">
    <property type="entry name" value="Hydrolase"/>
    <property type="match status" value="1"/>
</dbReference>
<dbReference type="NCBIfam" id="TIGR02252">
    <property type="entry name" value="DREG-2"/>
    <property type="match status" value="1"/>
</dbReference>
<organism evidence="1 2">
    <name type="scientific">Stanieria cyanosphaera (strain ATCC 29371 / PCC 7437)</name>
    <dbReference type="NCBI Taxonomy" id="111780"/>
    <lineage>
        <taxon>Bacteria</taxon>
        <taxon>Bacillati</taxon>
        <taxon>Cyanobacteriota</taxon>
        <taxon>Cyanophyceae</taxon>
        <taxon>Pleurocapsales</taxon>
        <taxon>Dermocarpellaceae</taxon>
        <taxon>Stanieria</taxon>
    </lineage>
</organism>
<dbReference type="NCBIfam" id="TIGR01662">
    <property type="entry name" value="HAD-SF-IIIA"/>
    <property type="match status" value="1"/>
</dbReference>
<dbReference type="HOGENOM" id="CLU_045011_8_0_3"/>
<keyword evidence="2" id="KW-1185">Reference proteome</keyword>
<dbReference type="InterPro" id="IPR051828">
    <property type="entry name" value="HAD-like_hydrolase_domain"/>
</dbReference>
<dbReference type="InterPro" id="IPR036412">
    <property type="entry name" value="HAD-like_sf"/>
</dbReference>
<dbReference type="eggNOG" id="COG1011">
    <property type="taxonomic scope" value="Bacteria"/>
</dbReference>
<dbReference type="Gene3D" id="3.40.50.1000">
    <property type="entry name" value="HAD superfamily/HAD-like"/>
    <property type="match status" value="1"/>
</dbReference>
<dbReference type="STRING" id="111780.Sta7437_0701"/>
<dbReference type="PRINTS" id="PR00413">
    <property type="entry name" value="HADHALOGNASE"/>
</dbReference>
<dbReference type="GO" id="GO:0016787">
    <property type="term" value="F:hydrolase activity"/>
    <property type="evidence" value="ECO:0007669"/>
    <property type="project" value="UniProtKB-KW"/>
</dbReference>
<dbReference type="InterPro" id="IPR023214">
    <property type="entry name" value="HAD_sf"/>
</dbReference>
<dbReference type="PANTHER" id="PTHR46191:SF2">
    <property type="entry name" value="HALOACID DEHALOGENASE-LIKE HYDROLASE DOMAIN-CONTAINING PROTEIN 3"/>
    <property type="match status" value="1"/>
</dbReference>
<dbReference type="InterPro" id="IPR006439">
    <property type="entry name" value="HAD-SF_hydro_IA"/>
</dbReference>
<dbReference type="PATRIC" id="fig|111780.3.peg.731"/>
<protein>
    <submittedName>
        <fullName evidence="1">REG-2-like, HAD superfamily (Subfamily IA) hydrolase</fullName>
    </submittedName>
</protein>
<dbReference type="PANTHER" id="PTHR46191">
    <property type="match status" value="1"/>
</dbReference>
<dbReference type="Gene3D" id="1.10.150.720">
    <property type="entry name" value="Haloacid dehalogenase-like hydrolase"/>
    <property type="match status" value="1"/>
</dbReference>
<dbReference type="AlphaFoldDB" id="K9XQG5"/>
<dbReference type="InterPro" id="IPR011949">
    <property type="entry name" value="HAD-SF_hydro_IA_REG-2-like"/>
</dbReference>
<dbReference type="SFLD" id="SFLDS00003">
    <property type="entry name" value="Haloacid_Dehalogenase"/>
    <property type="match status" value="1"/>
</dbReference>